<proteinExistence type="predicted"/>
<comment type="caution">
    <text evidence="2">The sequence shown here is derived from an EMBL/GenBank/DDBJ whole genome shotgun (WGS) entry which is preliminary data.</text>
</comment>
<dbReference type="OrthoDB" id="2103031at2759"/>
<feature type="region of interest" description="Disordered" evidence="1">
    <location>
        <begin position="218"/>
        <end position="238"/>
    </location>
</feature>
<sequence>MGWFWGTSDPPESSNSDPLRDLDPSLREFLSKESPIKYTPATPPPAPPQTPPPTTATELPPPSSSPAVPAESLYPDGRYAHLWATYKPLSAIEAETKSEQEKLLDILEGYKERKAQIGRAAVENCVEEQMAVNDCYEKGRWRDKLTMCRGENRAFERCYIMQSRFLKALGYLSTYSRPESVDEAIQMHADTLYHRMLAQEAAAADAKAAGLPEPQFAPILPSVSKSTTTQTPVPDDTNTIPGAAAAVASKGDLPTLMPETQRLLTPASQAALRERLKSMTAMERELEERGVLMEAEAASETGRQVTDVIEQRKKRREEGKATAGDTISGWFGW</sequence>
<evidence type="ECO:0000256" key="1">
    <source>
        <dbReference type="SAM" id="MobiDB-lite"/>
    </source>
</evidence>
<feature type="compositionally biased region" description="Basic and acidic residues" evidence="1">
    <location>
        <begin position="18"/>
        <end position="35"/>
    </location>
</feature>
<protein>
    <submittedName>
        <fullName evidence="2">Uncharacterized protein</fullName>
    </submittedName>
</protein>
<name>A0A8H3GA18_9LECA</name>
<evidence type="ECO:0000313" key="2">
    <source>
        <dbReference type="EMBL" id="CAF9935833.1"/>
    </source>
</evidence>
<feature type="region of interest" description="Disordered" evidence="1">
    <location>
        <begin position="1"/>
        <end position="71"/>
    </location>
</feature>
<reference evidence="2" key="1">
    <citation type="submission" date="2021-03" db="EMBL/GenBank/DDBJ databases">
        <authorList>
            <person name="Tagirdzhanova G."/>
        </authorList>
    </citation>
    <scope>NUCLEOTIDE SEQUENCE</scope>
</reference>
<feature type="compositionally biased region" description="Pro residues" evidence="1">
    <location>
        <begin position="41"/>
        <end position="64"/>
    </location>
</feature>
<dbReference type="AlphaFoldDB" id="A0A8H3GA18"/>
<dbReference type="Proteomes" id="UP000664534">
    <property type="component" value="Unassembled WGS sequence"/>
</dbReference>
<accession>A0A8H3GA18</accession>
<feature type="region of interest" description="Disordered" evidence="1">
    <location>
        <begin position="297"/>
        <end position="327"/>
    </location>
</feature>
<organism evidence="2 3">
    <name type="scientific">Imshaugia aleurites</name>
    <dbReference type="NCBI Taxonomy" id="172621"/>
    <lineage>
        <taxon>Eukaryota</taxon>
        <taxon>Fungi</taxon>
        <taxon>Dikarya</taxon>
        <taxon>Ascomycota</taxon>
        <taxon>Pezizomycotina</taxon>
        <taxon>Lecanoromycetes</taxon>
        <taxon>OSLEUM clade</taxon>
        <taxon>Lecanoromycetidae</taxon>
        <taxon>Lecanorales</taxon>
        <taxon>Lecanorineae</taxon>
        <taxon>Parmeliaceae</taxon>
        <taxon>Imshaugia</taxon>
    </lineage>
</organism>
<dbReference type="EMBL" id="CAJPDT010000086">
    <property type="protein sequence ID" value="CAF9935833.1"/>
    <property type="molecule type" value="Genomic_DNA"/>
</dbReference>
<feature type="compositionally biased region" description="Polar residues" evidence="1">
    <location>
        <begin position="223"/>
        <end position="238"/>
    </location>
</feature>
<evidence type="ECO:0000313" key="3">
    <source>
        <dbReference type="Proteomes" id="UP000664534"/>
    </source>
</evidence>
<keyword evidence="3" id="KW-1185">Reference proteome</keyword>
<gene>
    <name evidence="2" type="ORF">IMSHALPRED_010367</name>
</gene>